<dbReference type="EMBL" id="RBAH01000049">
    <property type="protein sequence ID" value="RKN62067.1"/>
    <property type="molecule type" value="Genomic_DNA"/>
</dbReference>
<organism evidence="4 5">
    <name type="scientific">Paenibacillus ginsengarvi</name>
    <dbReference type="NCBI Taxonomy" id="400777"/>
    <lineage>
        <taxon>Bacteria</taxon>
        <taxon>Bacillati</taxon>
        <taxon>Bacillota</taxon>
        <taxon>Bacilli</taxon>
        <taxon>Bacillales</taxon>
        <taxon>Paenibacillaceae</taxon>
        <taxon>Paenibacillus</taxon>
    </lineage>
</organism>
<evidence type="ECO:0000313" key="4">
    <source>
        <dbReference type="EMBL" id="RKN62067.1"/>
    </source>
</evidence>
<evidence type="ECO:0000259" key="3">
    <source>
        <dbReference type="PROSITE" id="PS50930"/>
    </source>
</evidence>
<dbReference type="Pfam" id="PF04397">
    <property type="entry name" value="LytTR"/>
    <property type="match status" value="1"/>
</dbReference>
<name>A0A3B0ARX6_9BACL</name>
<dbReference type="InterPro" id="IPR007492">
    <property type="entry name" value="LytTR_DNA-bd_dom"/>
</dbReference>
<dbReference type="PROSITE" id="PS50930">
    <property type="entry name" value="HTH_LYTTR"/>
    <property type="match status" value="1"/>
</dbReference>
<dbReference type="Proteomes" id="UP000282311">
    <property type="component" value="Unassembled WGS sequence"/>
</dbReference>
<evidence type="ECO:0000256" key="1">
    <source>
        <dbReference type="PROSITE-ProRule" id="PRU00169"/>
    </source>
</evidence>
<dbReference type="Pfam" id="PF00072">
    <property type="entry name" value="Response_reg"/>
    <property type="match status" value="1"/>
</dbReference>
<keyword evidence="5" id="KW-1185">Reference proteome</keyword>
<dbReference type="Gene3D" id="2.40.50.40">
    <property type="match status" value="1"/>
</dbReference>
<comment type="caution">
    <text evidence="4">The sequence shown here is derived from an EMBL/GenBank/DDBJ whole genome shotgun (WGS) entry which is preliminary data.</text>
</comment>
<dbReference type="SMART" id="SM00448">
    <property type="entry name" value="REC"/>
    <property type="match status" value="1"/>
</dbReference>
<dbReference type="InterPro" id="IPR011006">
    <property type="entry name" value="CheY-like_superfamily"/>
</dbReference>
<gene>
    <name evidence="4" type="ORF">D7M11_34940</name>
</gene>
<sequence length="250" mass="28603">MLKALIVDDEPLARDELAYLLRRTGRVQIVGEADRLDTALRLLAELKPDVVFLDIQLAEESGMDMARKLSEQSPEKKVEIVFATAYDEYALQAFELNASDYVLKPFEESRIKRSVDKVARLIELRESREAAASSRATLRLDRLDRLPVSVDDRIMLLAVDRIDYIGFEDGKTVIAADDKVYRVNEPLSTLERKLENSPFFRVHRAYIVNLDAVVEIQPWFHSTCNLIMRNGSSVPVSRTYLKELKQLLGF</sequence>
<proteinExistence type="predicted"/>
<keyword evidence="1" id="KW-0597">Phosphoprotein</keyword>
<dbReference type="PROSITE" id="PS50110">
    <property type="entry name" value="RESPONSE_REGULATORY"/>
    <property type="match status" value="1"/>
</dbReference>
<accession>A0A3B0ARX6</accession>
<dbReference type="SUPFAM" id="SSF52172">
    <property type="entry name" value="CheY-like"/>
    <property type="match status" value="1"/>
</dbReference>
<dbReference type="RefSeq" id="WP_120751901.1">
    <property type="nucleotide sequence ID" value="NZ_RBAH01000049.1"/>
</dbReference>
<dbReference type="GO" id="GO:0003677">
    <property type="term" value="F:DNA binding"/>
    <property type="evidence" value="ECO:0007669"/>
    <property type="project" value="InterPro"/>
</dbReference>
<reference evidence="4 5" key="1">
    <citation type="journal article" date="2007" name="Int. J. Syst. Evol. Microbiol.">
        <title>Paenibacillus ginsengarvi sp. nov., isolated from soil from ginseng cultivation.</title>
        <authorList>
            <person name="Yoon M.H."/>
            <person name="Ten L.N."/>
            <person name="Im W.T."/>
        </authorList>
    </citation>
    <scope>NUCLEOTIDE SEQUENCE [LARGE SCALE GENOMIC DNA]</scope>
    <source>
        <strain evidence="4 5">KCTC 13059</strain>
    </source>
</reference>
<dbReference type="AlphaFoldDB" id="A0A3B0ARX6"/>
<evidence type="ECO:0000313" key="5">
    <source>
        <dbReference type="Proteomes" id="UP000282311"/>
    </source>
</evidence>
<dbReference type="OrthoDB" id="9809318at2"/>
<feature type="domain" description="HTH LytTR-type" evidence="3">
    <location>
        <begin position="146"/>
        <end position="250"/>
    </location>
</feature>
<dbReference type="InterPro" id="IPR001789">
    <property type="entry name" value="Sig_transdc_resp-reg_receiver"/>
</dbReference>
<dbReference type="Gene3D" id="3.40.50.2300">
    <property type="match status" value="1"/>
</dbReference>
<evidence type="ECO:0000259" key="2">
    <source>
        <dbReference type="PROSITE" id="PS50110"/>
    </source>
</evidence>
<feature type="domain" description="Response regulatory" evidence="2">
    <location>
        <begin position="3"/>
        <end position="119"/>
    </location>
</feature>
<dbReference type="GO" id="GO:0000156">
    <property type="term" value="F:phosphorelay response regulator activity"/>
    <property type="evidence" value="ECO:0007669"/>
    <property type="project" value="InterPro"/>
</dbReference>
<dbReference type="PANTHER" id="PTHR37299">
    <property type="entry name" value="TRANSCRIPTIONAL REGULATOR-RELATED"/>
    <property type="match status" value="1"/>
</dbReference>
<dbReference type="PANTHER" id="PTHR37299:SF1">
    <property type="entry name" value="STAGE 0 SPORULATION PROTEIN A HOMOLOG"/>
    <property type="match status" value="1"/>
</dbReference>
<feature type="modified residue" description="4-aspartylphosphate" evidence="1">
    <location>
        <position position="54"/>
    </location>
</feature>
<dbReference type="Gene3D" id="2.20.25.10">
    <property type="match status" value="1"/>
</dbReference>
<dbReference type="SMART" id="SM00850">
    <property type="entry name" value="LytTR"/>
    <property type="match status" value="1"/>
</dbReference>
<protein>
    <submittedName>
        <fullName evidence="4">Response regulator</fullName>
    </submittedName>
</protein>
<dbReference type="InterPro" id="IPR046947">
    <property type="entry name" value="LytR-like"/>
</dbReference>